<evidence type="ECO:0000313" key="2">
    <source>
        <dbReference type="EMBL" id="GIG04676.1"/>
    </source>
</evidence>
<name>A0A8J3P7I4_9ACTN</name>
<dbReference type="SUPFAM" id="SSF51735">
    <property type="entry name" value="NAD(P)-binding Rossmann-fold domains"/>
    <property type="match status" value="1"/>
</dbReference>
<dbReference type="InterPro" id="IPR036291">
    <property type="entry name" value="NAD(P)-bd_dom_sf"/>
</dbReference>
<proteinExistence type="predicted"/>
<dbReference type="Pfam" id="PF04321">
    <property type="entry name" value="RmlD_sub_bind"/>
    <property type="match status" value="1"/>
</dbReference>
<comment type="caution">
    <text evidence="2">The sequence shown here is derived from an EMBL/GenBank/DDBJ whole genome shotgun (WGS) entry which is preliminary data.</text>
</comment>
<protein>
    <submittedName>
        <fullName evidence="2">dTDP-4-dehydrorhamnose reductase</fullName>
    </submittedName>
</protein>
<reference evidence="2 3" key="1">
    <citation type="submission" date="2021-01" db="EMBL/GenBank/DDBJ databases">
        <title>Whole genome shotgun sequence of Catellatospora coxensis NBRC 107359.</title>
        <authorList>
            <person name="Komaki H."/>
            <person name="Tamura T."/>
        </authorList>
    </citation>
    <scope>NUCLEOTIDE SEQUENCE [LARGE SCALE GENOMIC DNA]</scope>
    <source>
        <strain evidence="2 3">NBRC 107359</strain>
    </source>
</reference>
<feature type="domain" description="RmlD-like substrate binding" evidence="1">
    <location>
        <begin position="1"/>
        <end position="262"/>
    </location>
</feature>
<evidence type="ECO:0000313" key="3">
    <source>
        <dbReference type="Proteomes" id="UP000630887"/>
    </source>
</evidence>
<dbReference type="InterPro" id="IPR029903">
    <property type="entry name" value="RmlD-like-bd"/>
</dbReference>
<dbReference type="Proteomes" id="UP000630887">
    <property type="component" value="Unassembled WGS sequence"/>
</dbReference>
<accession>A0A8J3P7I4</accession>
<organism evidence="2 3">
    <name type="scientific">Catellatospora coxensis</name>
    <dbReference type="NCBI Taxonomy" id="310354"/>
    <lineage>
        <taxon>Bacteria</taxon>
        <taxon>Bacillati</taxon>
        <taxon>Actinomycetota</taxon>
        <taxon>Actinomycetes</taxon>
        <taxon>Micromonosporales</taxon>
        <taxon>Micromonosporaceae</taxon>
        <taxon>Catellatospora</taxon>
    </lineage>
</organism>
<evidence type="ECO:0000259" key="1">
    <source>
        <dbReference type="Pfam" id="PF04321"/>
    </source>
</evidence>
<dbReference type="AlphaFoldDB" id="A0A8J3P7I4"/>
<dbReference type="PANTHER" id="PTHR43242">
    <property type="entry name" value="NAD(P)-BINDING ROSSMANN-FOLD SUPERFAMILY PROTEIN"/>
    <property type="match status" value="1"/>
</dbReference>
<dbReference type="PANTHER" id="PTHR43242:SF1">
    <property type="entry name" value="NAD(P)-BINDING ROSSMANN-FOLD SUPERFAMILY PROTEIN"/>
    <property type="match status" value="1"/>
</dbReference>
<gene>
    <name evidence="2" type="ORF">Cco03nite_13760</name>
</gene>
<keyword evidence="3" id="KW-1185">Reference proteome</keyword>
<sequence length="279" mass="29132">MRILVTGGSGYTGGRLVALARAAGHDVTGTCSGRSWRPDQVTVSTRVEGLVPLDVRDRSAVDLLLDELRPDAVVHTSYIQSDWAVTALGAAHVAAAAARTGARLVQVSSDAIFKGRPAPYTEADLPEPVYPYGAAKAAAETAVLAVHPDAAVARTSLIIGDDGSKQHQLALDMAAGRVDGVLFTDHIRCPVAVDDLAAALLELAEGDFRGILNVAGPEAISRHELGVRIAAKHGIPAERVPGGSALERGFVSPAEVRLDTTLARSVLHTRLRGVTEILA</sequence>
<dbReference type="RefSeq" id="WP_203689919.1">
    <property type="nucleotide sequence ID" value="NZ_BAAALC010000100.1"/>
</dbReference>
<dbReference type="Gene3D" id="3.40.50.720">
    <property type="entry name" value="NAD(P)-binding Rossmann-like Domain"/>
    <property type="match status" value="1"/>
</dbReference>
<dbReference type="EMBL" id="BONI01000008">
    <property type="protein sequence ID" value="GIG04676.1"/>
    <property type="molecule type" value="Genomic_DNA"/>
</dbReference>